<dbReference type="SUPFAM" id="SSF81296">
    <property type="entry name" value="E set domains"/>
    <property type="match status" value="1"/>
</dbReference>
<dbReference type="Proteomes" id="UP000267081">
    <property type="component" value="Unassembled WGS sequence"/>
</dbReference>
<dbReference type="InterPro" id="IPR014756">
    <property type="entry name" value="Ig_E-set"/>
</dbReference>
<comment type="caution">
    <text evidence="2">The sequence shown here is derived from an EMBL/GenBank/DDBJ whole genome shotgun (WGS) entry which is preliminary data.</text>
</comment>
<keyword evidence="3" id="KW-1185">Reference proteome</keyword>
<dbReference type="NCBIfam" id="NF047353">
    <property type="entry name" value="tube_lmo2291"/>
    <property type="match status" value="1"/>
</dbReference>
<feature type="domain" description="IPT/TIG" evidence="1">
    <location>
        <begin position="171"/>
        <end position="256"/>
    </location>
</feature>
<organism evidence="2 3">
    <name type="scientific">Amycolatopsis eburnea</name>
    <dbReference type="NCBI Taxonomy" id="2267691"/>
    <lineage>
        <taxon>Bacteria</taxon>
        <taxon>Bacillati</taxon>
        <taxon>Actinomycetota</taxon>
        <taxon>Actinomycetes</taxon>
        <taxon>Pseudonocardiales</taxon>
        <taxon>Pseudonocardiaceae</taxon>
        <taxon>Amycolatopsis</taxon>
    </lineage>
</organism>
<dbReference type="RefSeq" id="WP_125307258.1">
    <property type="nucleotide sequence ID" value="NZ_RSEC01000032.1"/>
</dbReference>
<dbReference type="EMBL" id="RSEC01000032">
    <property type="protein sequence ID" value="RSD22008.1"/>
    <property type="molecule type" value="Genomic_DNA"/>
</dbReference>
<protein>
    <recommendedName>
        <fullName evidence="1">IPT/TIG domain-containing protein</fullName>
    </recommendedName>
</protein>
<dbReference type="AlphaFoldDB" id="A0A427TG40"/>
<evidence type="ECO:0000259" key="1">
    <source>
        <dbReference type="Pfam" id="PF01833"/>
    </source>
</evidence>
<sequence length="257" mass="26817">MPVPNRVPLGASTTARKWYLDVDTNFSTVSPNWVGVFGITEFQPKSDPTMQDDSDYDARGYGSETKTAEKWSLVMKVARKVTVADATVYDAGQEYLRLRAIGKMGPDNSVHVRWYEMTPNGPRVEAYDGIASVTWSPDGGKMSDLDIVSVTLGGQGAQNAITHPNTGAVIPVITGLTPAGGLAAGGNLLRIQGTNFTGVTGATGVKVGGTNATSYDLISDGLIEAIVPAHAAGQVDVVVTNAAGASAATATTKYTYS</sequence>
<dbReference type="InterPro" id="IPR013783">
    <property type="entry name" value="Ig-like_fold"/>
</dbReference>
<dbReference type="Pfam" id="PF01833">
    <property type="entry name" value="TIG"/>
    <property type="match status" value="1"/>
</dbReference>
<dbReference type="GO" id="GO:0005975">
    <property type="term" value="P:carbohydrate metabolic process"/>
    <property type="evidence" value="ECO:0007669"/>
    <property type="project" value="UniProtKB-ARBA"/>
</dbReference>
<dbReference type="CDD" id="cd00102">
    <property type="entry name" value="IPT"/>
    <property type="match status" value="1"/>
</dbReference>
<dbReference type="InterPro" id="IPR002909">
    <property type="entry name" value="IPT_dom"/>
</dbReference>
<gene>
    <name evidence="2" type="ORF">EIY87_09330</name>
</gene>
<proteinExistence type="predicted"/>
<reference evidence="2 3" key="1">
    <citation type="submission" date="2018-12" db="EMBL/GenBank/DDBJ databases">
        <title>Amycolatopsis eburnea sp. nov. actinomycete associate with arbuscular mycorrhiza fungal spore.</title>
        <authorList>
            <person name="Lumyong S."/>
            <person name="Chaiya L."/>
        </authorList>
    </citation>
    <scope>NUCLEOTIDE SEQUENCE [LARGE SCALE GENOMIC DNA]</scope>
    <source>
        <strain evidence="2 3">GLM-1</strain>
    </source>
</reference>
<accession>A0A427TG40</accession>
<name>A0A427TG40_9PSEU</name>
<evidence type="ECO:0000313" key="2">
    <source>
        <dbReference type="EMBL" id="RSD22008.1"/>
    </source>
</evidence>
<dbReference type="OrthoDB" id="4201135at2"/>
<evidence type="ECO:0000313" key="3">
    <source>
        <dbReference type="Proteomes" id="UP000267081"/>
    </source>
</evidence>
<dbReference type="Gene3D" id="2.60.40.10">
    <property type="entry name" value="Immunoglobulins"/>
    <property type="match status" value="1"/>
</dbReference>